<dbReference type="PANTHER" id="PTHR13271">
    <property type="entry name" value="UNCHARACTERIZED PUTATIVE METHYLTRANSFERASE"/>
    <property type="match status" value="1"/>
</dbReference>
<dbReference type="InterPro" id="IPR015353">
    <property type="entry name" value="Rubisco_LSMT_subst-bd"/>
</dbReference>
<evidence type="ECO:0000256" key="2">
    <source>
        <dbReference type="ARBA" id="ARBA00022679"/>
    </source>
</evidence>
<keyword evidence="3" id="KW-0949">S-adenosyl-L-methionine</keyword>
<feature type="domain" description="MYND-type" evidence="9">
    <location>
        <begin position="425"/>
        <end position="463"/>
    </location>
</feature>
<dbReference type="InterPro" id="IPR002893">
    <property type="entry name" value="Znf_MYND"/>
</dbReference>
<evidence type="ECO:0000313" key="11">
    <source>
        <dbReference type="Proteomes" id="UP000053573"/>
    </source>
</evidence>
<keyword evidence="11" id="KW-1185">Reference proteome</keyword>
<proteinExistence type="predicted"/>
<dbReference type="PANTHER" id="PTHR13271:SF34">
    <property type="entry name" value="N-LYSINE METHYLTRANSFERASE SETD6"/>
    <property type="match status" value="1"/>
</dbReference>
<dbReference type="GO" id="GO:0032259">
    <property type="term" value="P:methylation"/>
    <property type="evidence" value="ECO:0007669"/>
    <property type="project" value="UniProtKB-KW"/>
</dbReference>
<dbReference type="Pfam" id="PF00856">
    <property type="entry name" value="SET"/>
    <property type="match status" value="1"/>
</dbReference>
<evidence type="ECO:0000256" key="1">
    <source>
        <dbReference type="ARBA" id="ARBA00022603"/>
    </source>
</evidence>
<keyword evidence="5 7" id="KW-0863">Zinc-finger</keyword>
<evidence type="ECO:0000256" key="3">
    <source>
        <dbReference type="ARBA" id="ARBA00022691"/>
    </source>
</evidence>
<feature type="domain" description="SET" evidence="8">
    <location>
        <begin position="14"/>
        <end position="234"/>
    </location>
</feature>
<dbReference type="Proteomes" id="UP000053573">
    <property type="component" value="Unassembled WGS sequence"/>
</dbReference>
<dbReference type="OrthoDB" id="341421at2759"/>
<dbReference type="GO" id="GO:0005634">
    <property type="term" value="C:nucleus"/>
    <property type="evidence" value="ECO:0007669"/>
    <property type="project" value="TreeGrafter"/>
</dbReference>
<dbReference type="EMBL" id="LDEV01003570">
    <property type="protein sequence ID" value="KLJ05664.1"/>
    <property type="molecule type" value="Genomic_DNA"/>
</dbReference>
<dbReference type="GO" id="GO:0008270">
    <property type="term" value="F:zinc ion binding"/>
    <property type="evidence" value="ECO:0007669"/>
    <property type="project" value="UniProtKB-KW"/>
</dbReference>
<evidence type="ECO:0000259" key="8">
    <source>
        <dbReference type="PROSITE" id="PS50280"/>
    </source>
</evidence>
<protein>
    <submittedName>
        <fullName evidence="10">Uncharacterized protein</fullName>
    </submittedName>
</protein>
<evidence type="ECO:0000256" key="4">
    <source>
        <dbReference type="ARBA" id="ARBA00022723"/>
    </source>
</evidence>
<gene>
    <name evidence="10" type="ORF">EMPG_10890</name>
</gene>
<dbReference type="SUPFAM" id="SSF144232">
    <property type="entry name" value="HIT/MYND zinc finger-like"/>
    <property type="match status" value="1"/>
</dbReference>
<evidence type="ECO:0000313" key="10">
    <source>
        <dbReference type="EMBL" id="KLJ05664.1"/>
    </source>
</evidence>
<dbReference type="PROSITE" id="PS01360">
    <property type="entry name" value="ZF_MYND_1"/>
    <property type="match status" value="1"/>
</dbReference>
<dbReference type="InterPro" id="IPR046341">
    <property type="entry name" value="SET_dom_sf"/>
</dbReference>
<accession>A0A0H1B2J8</accession>
<sequence>MEGWLKNSGAVGLDALALANFLGIGRGIRTLRRFKEGERILTIPSDVLWTVEHAYADSLLGPALRSARPPLSVDDTLATYFLFVRSRESGYDGLRCHLAALPQSYSSSIFFTEDELEVCAGSSLHALTKQLGRCIEDDYRALVVRLFVQYRDLFPLDKFTIEDYKWALCTVWSRAMDFVLPDGKSIRLMAPFADMLNHSSEARQCHAYDPLSGNLSVLAGKDYEAGDQVFIYYGSIPNNRLLRLYGFVIPGNPNDSYDLVLETHPMAPDFEQKRKLWESAGLDSTSTISLTLTDPLPKNVLGYLRIQRSAESDLASIARQRIDPKSEKISDSNEVEVLQSLIESFCGLLDSFGTQLETLEKQLAEGVYPSGGNAWAAAHVSLGEQRVLRLARKRAEDMLAAVESGSGSEKKGSFESLPAPAPARCANCEKDSVRLMACGRCKAVMYCGRTCQVAHYKEHKANCQRTASKNGSQTK</sequence>
<dbReference type="PROSITE" id="PS50280">
    <property type="entry name" value="SET"/>
    <property type="match status" value="1"/>
</dbReference>
<dbReference type="GO" id="GO:0016279">
    <property type="term" value="F:protein-lysine N-methyltransferase activity"/>
    <property type="evidence" value="ECO:0007669"/>
    <property type="project" value="TreeGrafter"/>
</dbReference>
<keyword evidence="1" id="KW-0489">Methyltransferase</keyword>
<dbReference type="STRING" id="2060906.A0A0H1B2J8"/>
<keyword evidence="4" id="KW-0479">Metal-binding</keyword>
<evidence type="ECO:0000256" key="7">
    <source>
        <dbReference type="PROSITE-ProRule" id="PRU00134"/>
    </source>
</evidence>
<dbReference type="PROSITE" id="PS50865">
    <property type="entry name" value="ZF_MYND_2"/>
    <property type="match status" value="1"/>
</dbReference>
<dbReference type="Gene3D" id="6.10.140.2220">
    <property type="match status" value="1"/>
</dbReference>
<dbReference type="Gene3D" id="3.90.1420.10">
    <property type="entry name" value="Rubisco LSMT, substrate-binding domain"/>
    <property type="match status" value="1"/>
</dbReference>
<dbReference type="AlphaFoldDB" id="A0A0H1B2J8"/>
<dbReference type="Gene3D" id="3.90.1410.10">
    <property type="entry name" value="set domain protein methyltransferase, domain 1"/>
    <property type="match status" value="1"/>
</dbReference>
<evidence type="ECO:0000256" key="5">
    <source>
        <dbReference type="ARBA" id="ARBA00022771"/>
    </source>
</evidence>
<keyword evidence="2" id="KW-0808">Transferase</keyword>
<comment type="caution">
    <text evidence="10">The sequence shown here is derived from an EMBL/GenBank/DDBJ whole genome shotgun (WGS) entry which is preliminary data.</text>
</comment>
<reference evidence="11" key="1">
    <citation type="journal article" date="2015" name="PLoS Genet.">
        <title>The dynamic genome and transcriptome of the human fungal pathogen Blastomyces and close relative Emmonsia.</title>
        <authorList>
            <person name="Munoz J.F."/>
            <person name="Gauthier G.M."/>
            <person name="Desjardins C.A."/>
            <person name="Gallo J.E."/>
            <person name="Holder J."/>
            <person name="Sullivan T.D."/>
            <person name="Marty A.J."/>
            <person name="Carmen J.C."/>
            <person name="Chen Z."/>
            <person name="Ding L."/>
            <person name="Gujja S."/>
            <person name="Magrini V."/>
            <person name="Misas E."/>
            <person name="Mitreva M."/>
            <person name="Priest M."/>
            <person name="Saif S."/>
            <person name="Whiston E.A."/>
            <person name="Young S."/>
            <person name="Zeng Q."/>
            <person name="Goldman W.E."/>
            <person name="Mardis E.R."/>
            <person name="Taylor J.W."/>
            <person name="McEwen J.G."/>
            <person name="Clay O.K."/>
            <person name="Klein B.S."/>
            <person name="Cuomo C.A."/>
        </authorList>
    </citation>
    <scope>NUCLEOTIDE SEQUENCE [LARGE SCALE GENOMIC DNA]</scope>
    <source>
        <strain evidence="11">UAMH 139</strain>
    </source>
</reference>
<organism evidence="10 11">
    <name type="scientific">Blastomyces silverae</name>
    <dbReference type="NCBI Taxonomy" id="2060906"/>
    <lineage>
        <taxon>Eukaryota</taxon>
        <taxon>Fungi</taxon>
        <taxon>Dikarya</taxon>
        <taxon>Ascomycota</taxon>
        <taxon>Pezizomycotina</taxon>
        <taxon>Eurotiomycetes</taxon>
        <taxon>Eurotiomycetidae</taxon>
        <taxon>Onygenales</taxon>
        <taxon>Ajellomycetaceae</taxon>
        <taxon>Blastomyces</taxon>
    </lineage>
</organism>
<dbReference type="InterPro" id="IPR036464">
    <property type="entry name" value="Rubisco_LSMT_subst-bd_sf"/>
</dbReference>
<dbReference type="Pfam" id="PF09273">
    <property type="entry name" value="Rubis-subs-bind"/>
    <property type="match status" value="1"/>
</dbReference>
<evidence type="ECO:0000259" key="9">
    <source>
        <dbReference type="PROSITE" id="PS50865"/>
    </source>
</evidence>
<dbReference type="InterPro" id="IPR001214">
    <property type="entry name" value="SET_dom"/>
</dbReference>
<dbReference type="InterPro" id="IPR050600">
    <property type="entry name" value="SETD3_SETD6_MTase"/>
</dbReference>
<dbReference type="Pfam" id="PF01753">
    <property type="entry name" value="zf-MYND"/>
    <property type="match status" value="1"/>
</dbReference>
<name>A0A0H1B2J8_9EURO</name>
<dbReference type="SUPFAM" id="SSF81822">
    <property type="entry name" value="RuBisCo LSMT C-terminal, substrate-binding domain"/>
    <property type="match status" value="1"/>
</dbReference>
<keyword evidence="6" id="KW-0862">Zinc</keyword>
<evidence type="ECO:0000256" key="6">
    <source>
        <dbReference type="ARBA" id="ARBA00022833"/>
    </source>
</evidence>
<dbReference type="CDD" id="cd10527">
    <property type="entry name" value="SET_LSMT"/>
    <property type="match status" value="1"/>
</dbReference>
<dbReference type="SUPFAM" id="SSF82199">
    <property type="entry name" value="SET domain"/>
    <property type="match status" value="1"/>
</dbReference>